<name>A0ABW9R038_9ACTN</name>
<feature type="compositionally biased region" description="Basic and acidic residues" evidence="1">
    <location>
        <begin position="188"/>
        <end position="204"/>
    </location>
</feature>
<accession>A0ABW9R038</accession>
<keyword evidence="3" id="KW-1185">Reference proteome</keyword>
<proteinExistence type="predicted"/>
<reference evidence="2 3" key="1">
    <citation type="submission" date="2019-11" db="EMBL/GenBank/DDBJ databases">
        <title>Acidiferrimicrobium australis gen. nov., sp. nov., an acidophilic and obligately heterotrophic, member of the Actinobacteria that catalyses dissimilatory oxido- reduction of iron isolated from metal-rich acidic water in Chile.</title>
        <authorList>
            <person name="Gonzalez D."/>
            <person name="Huber K."/>
            <person name="Hedrich S."/>
            <person name="Rojas-Villalobos C."/>
            <person name="Quatrini R."/>
            <person name="Dinamarca M.A."/>
            <person name="Schwarz A."/>
            <person name="Canales C."/>
            <person name="Nancucheo I."/>
        </authorList>
    </citation>
    <scope>NUCLEOTIDE SEQUENCE [LARGE SCALE GENOMIC DNA]</scope>
    <source>
        <strain evidence="2 3">USS-CCA1</strain>
    </source>
</reference>
<dbReference type="InterPro" id="IPR034660">
    <property type="entry name" value="DinB/YfiT-like"/>
</dbReference>
<evidence type="ECO:0000256" key="1">
    <source>
        <dbReference type="SAM" id="MobiDB-lite"/>
    </source>
</evidence>
<protein>
    <submittedName>
        <fullName evidence="2">DUF664 domain-containing protein</fullName>
    </submittedName>
</protein>
<dbReference type="EMBL" id="WJHE01001566">
    <property type="protein sequence ID" value="MST35266.1"/>
    <property type="molecule type" value="Genomic_DNA"/>
</dbReference>
<dbReference type="InterPro" id="IPR007061">
    <property type="entry name" value="MST-like"/>
</dbReference>
<gene>
    <name evidence="2" type="ORF">GHK86_21360</name>
</gene>
<sequence>MADPKADLHRYLQQGREAVVAKLDGLGEYDARRPLVPTGTNLLGLVKHLAAVELGYLGDTFGRPGELAQLWADLDTDPLADMWVPAEESREEVLALYHLAWEHGDATIAALPLDAPGRVPWWPEERAAVTLHQVLVHLVAETHRHAGHADLVRELIDGAAGRRPGDPSFPDQDATRWRAHYLRVEEAARRAGGEEEAAAEREGVSGEGEPTVMPE</sequence>
<feature type="region of interest" description="Disordered" evidence="1">
    <location>
        <begin position="188"/>
        <end position="215"/>
    </location>
</feature>
<evidence type="ECO:0000313" key="3">
    <source>
        <dbReference type="Proteomes" id="UP000437736"/>
    </source>
</evidence>
<organism evidence="2 3">
    <name type="scientific">Acidiferrimicrobium australe</name>
    <dbReference type="NCBI Taxonomy" id="2664430"/>
    <lineage>
        <taxon>Bacteria</taxon>
        <taxon>Bacillati</taxon>
        <taxon>Actinomycetota</taxon>
        <taxon>Acidimicrobiia</taxon>
        <taxon>Acidimicrobiales</taxon>
        <taxon>Acidimicrobiaceae</taxon>
        <taxon>Acidiferrimicrobium</taxon>
    </lineage>
</organism>
<dbReference type="Proteomes" id="UP000437736">
    <property type="component" value="Unassembled WGS sequence"/>
</dbReference>
<dbReference type="Pfam" id="PF04978">
    <property type="entry name" value="MST"/>
    <property type="match status" value="1"/>
</dbReference>
<dbReference type="Gene3D" id="1.20.120.450">
    <property type="entry name" value="dinb family like domain"/>
    <property type="match status" value="1"/>
</dbReference>
<evidence type="ECO:0000313" key="2">
    <source>
        <dbReference type="EMBL" id="MST35266.1"/>
    </source>
</evidence>
<comment type="caution">
    <text evidence="2">The sequence shown here is derived from an EMBL/GenBank/DDBJ whole genome shotgun (WGS) entry which is preliminary data.</text>
</comment>
<dbReference type="SUPFAM" id="SSF109854">
    <property type="entry name" value="DinB/YfiT-like putative metalloenzymes"/>
    <property type="match status" value="1"/>
</dbReference>